<reference evidence="1 2" key="2">
    <citation type="journal article" date="2022" name="Mol. Ecol. Resour.">
        <title>The genomes of chicory, endive, great burdock and yacon provide insights into Asteraceae paleo-polyploidization history and plant inulin production.</title>
        <authorList>
            <person name="Fan W."/>
            <person name="Wang S."/>
            <person name="Wang H."/>
            <person name="Wang A."/>
            <person name="Jiang F."/>
            <person name="Liu H."/>
            <person name="Zhao H."/>
            <person name="Xu D."/>
            <person name="Zhang Y."/>
        </authorList>
    </citation>
    <scope>NUCLEOTIDE SEQUENCE [LARGE SCALE GENOMIC DNA]</scope>
    <source>
        <strain evidence="2">cv. Punajuju</strain>
        <tissue evidence="1">Leaves</tissue>
    </source>
</reference>
<dbReference type="Proteomes" id="UP001055811">
    <property type="component" value="Linkage Group LG01"/>
</dbReference>
<keyword evidence="2" id="KW-1185">Reference proteome</keyword>
<organism evidence="1 2">
    <name type="scientific">Cichorium intybus</name>
    <name type="common">Chicory</name>
    <dbReference type="NCBI Taxonomy" id="13427"/>
    <lineage>
        <taxon>Eukaryota</taxon>
        <taxon>Viridiplantae</taxon>
        <taxon>Streptophyta</taxon>
        <taxon>Embryophyta</taxon>
        <taxon>Tracheophyta</taxon>
        <taxon>Spermatophyta</taxon>
        <taxon>Magnoliopsida</taxon>
        <taxon>eudicotyledons</taxon>
        <taxon>Gunneridae</taxon>
        <taxon>Pentapetalae</taxon>
        <taxon>asterids</taxon>
        <taxon>campanulids</taxon>
        <taxon>Asterales</taxon>
        <taxon>Asteraceae</taxon>
        <taxon>Cichorioideae</taxon>
        <taxon>Cichorieae</taxon>
        <taxon>Cichoriinae</taxon>
        <taxon>Cichorium</taxon>
    </lineage>
</organism>
<evidence type="ECO:0000313" key="1">
    <source>
        <dbReference type="EMBL" id="KAI3792876.1"/>
    </source>
</evidence>
<gene>
    <name evidence="1" type="ORF">L2E82_06767</name>
</gene>
<name>A0ACB9HBJ4_CICIN</name>
<accession>A0ACB9HBJ4</accession>
<proteinExistence type="predicted"/>
<evidence type="ECO:0000313" key="2">
    <source>
        <dbReference type="Proteomes" id="UP001055811"/>
    </source>
</evidence>
<reference evidence="2" key="1">
    <citation type="journal article" date="2022" name="Mol. Ecol. Resour.">
        <title>The genomes of chicory, endive, great burdock and yacon provide insights into Asteraceae palaeo-polyploidization history and plant inulin production.</title>
        <authorList>
            <person name="Fan W."/>
            <person name="Wang S."/>
            <person name="Wang H."/>
            <person name="Wang A."/>
            <person name="Jiang F."/>
            <person name="Liu H."/>
            <person name="Zhao H."/>
            <person name="Xu D."/>
            <person name="Zhang Y."/>
        </authorList>
    </citation>
    <scope>NUCLEOTIDE SEQUENCE [LARGE SCALE GENOMIC DNA]</scope>
    <source>
        <strain evidence="2">cv. Punajuju</strain>
    </source>
</reference>
<protein>
    <submittedName>
        <fullName evidence="1">Uncharacterized protein</fullName>
    </submittedName>
</protein>
<sequence>MESDWRGQLSADYRHRVVMKINVKLDAEAFRVPNRGVPKRQEIAPQTPDLNFTRIETLKKHQSSGPEKLHEIKNIAVRVEEKIYTTATNQSDYMRKISLKLLGLQGMENRSAGSGVNHSDLGSQGMQQVNNQGQPLPIPVPSNHPQSGQQILSQSIHNNIASSGVQVSTGVSTSLPSGSGLSQSTISNIASQNPSLHNIQNMSQNFVNQRQIPGRQQQQLQQQQSQNSNFLYRQHLHQIAKHNLQQNYSATSAQSQIHQQHQNLLQPSSLSTIQQNQQPVIQHHQQSIQRQQQTNPMGQPTSATNLQHNQLIGQQSSYSDMQQQQQQTRLLSQQNNLSGVQLPHQHSVSQHNNFSVMHQQHLGPQSSSTGQQHTMLNNQHSTHVMQSKVSIPQQNQSMQGQRSQPELQLMPQLQTQSGQLNMKPQPNMTQREMQQRIPTSGAFQQQNVIDQQKQIFQQQRAMPEASSTSSDSTAQTANPNSGDWQEEVYQKIKAMKDKYMPELSEMNQKITDKLQQHDSLPQQQKSEQVERLKHFKQYTERCMALLQVPKTNITLNIKEKLGQYEAGILNIIPTQKRTPGPHLQQPLPSPHMTQVQPHENHINSPNSTMLQLKQLHNHRQMPQQYFQKQQLLPHQQNHQLNRQTKQQLHVIQLPHMGVKMESLQRPQLKSGPPFSPQIPSPNIDQQNTSVTKSGTGTPLQSANSPFTMSSPSTPSTSHIVGESEKVNSGVSSLSNAGNIGHQQNVVVSPAQSLPFGTPGISASPLLAECASPEGNHGNDASLVSGKSSTIEQPMEQLLKVVKSISAKSLSASVSDIGSVVSMVDSLAGSFEVSVAGSEPDKTSKNKSSRSAVGEDLVATTKCRLQATTTGTRKMKRLTSTMPLNIVSSASSVNDSFKHFNCLEASELESTATSTIKRPRIERSNPLLEEIRGINQKLIDTVVDISEEDTNNPAGGSEVGKGTVVKCSFSAVALCPNIKSQYASALLSLIQPLQLLVPANYPNCSPILLDKFPVDDSKGYEDLSMKAKWRFRSCIRRLSEAMSLEEMARTWDVCARQVISEYAQQSNGGGTFTSKFGAWEDCTSFTTA</sequence>
<comment type="caution">
    <text evidence="1">The sequence shown here is derived from an EMBL/GenBank/DDBJ whole genome shotgun (WGS) entry which is preliminary data.</text>
</comment>
<dbReference type="EMBL" id="CM042009">
    <property type="protein sequence ID" value="KAI3792876.1"/>
    <property type="molecule type" value="Genomic_DNA"/>
</dbReference>